<evidence type="ECO:0000259" key="2">
    <source>
        <dbReference type="PROSITE" id="PS50404"/>
    </source>
</evidence>
<dbReference type="InterPro" id="IPR036282">
    <property type="entry name" value="Glutathione-S-Trfase_C_sf"/>
</dbReference>
<name>A0A1X7G0L3_9SPHN</name>
<dbReference type="SUPFAM" id="SSF47616">
    <property type="entry name" value="GST C-terminal domain-like"/>
    <property type="match status" value="1"/>
</dbReference>
<dbReference type="EMBL" id="LT840185">
    <property type="protein sequence ID" value="SMF61806.1"/>
    <property type="molecule type" value="Genomic_DNA"/>
</dbReference>
<dbReference type="PANTHER" id="PTHR44051:SF8">
    <property type="entry name" value="GLUTATHIONE S-TRANSFERASE GSTA"/>
    <property type="match status" value="1"/>
</dbReference>
<reference evidence="5" key="1">
    <citation type="submission" date="2017-04" db="EMBL/GenBank/DDBJ databases">
        <authorList>
            <person name="Varghese N."/>
            <person name="Submissions S."/>
        </authorList>
    </citation>
    <scope>NUCLEOTIDE SEQUENCE [LARGE SCALE GENOMIC DNA]</scope>
    <source>
        <strain evidence="5">Dd16</strain>
    </source>
</reference>
<dbReference type="PROSITE" id="PS50404">
    <property type="entry name" value="GST_NTER"/>
    <property type="match status" value="1"/>
</dbReference>
<keyword evidence="4" id="KW-0808">Transferase</keyword>
<dbReference type="InterPro" id="IPR004045">
    <property type="entry name" value="Glutathione_S-Trfase_N"/>
</dbReference>
<dbReference type="RefSeq" id="WP_085217618.1">
    <property type="nucleotide sequence ID" value="NZ_LT840185.1"/>
</dbReference>
<dbReference type="FunFam" id="3.40.30.10:FF:000331">
    <property type="entry name" value="Glutathione S-transferase"/>
    <property type="match status" value="1"/>
</dbReference>
<dbReference type="Pfam" id="PF02798">
    <property type="entry name" value="GST_N"/>
    <property type="match status" value="1"/>
</dbReference>
<dbReference type="PANTHER" id="PTHR44051">
    <property type="entry name" value="GLUTATHIONE S-TRANSFERASE-RELATED"/>
    <property type="match status" value="1"/>
</dbReference>
<dbReference type="InterPro" id="IPR010987">
    <property type="entry name" value="Glutathione-S-Trfase_C-like"/>
</dbReference>
<sequence>MPIDSASPITITGYDWVPYFAKGHVRDLRVRWALEEAGQSYRAKLLAQGDQKAPPHRALQPFGQVPTYEEGDVTLFESGAIVLHIAERFGGGLLPADPAARARAIEWTFAALNTVEPPITDYAIATLFEVEEPWSAPRLPAVKARIAERLEELSNRLGDRDWLDGDFSAGDLLMIAVLRMVASDGLLNPYPNLAAYVARGEARPAFRRALADHMAGFTGDPPPGFAEWEAKMKAAEPA</sequence>
<evidence type="ECO:0000313" key="4">
    <source>
        <dbReference type="EMBL" id="SMF61806.1"/>
    </source>
</evidence>
<organism evidence="4 5">
    <name type="scientific">Allosphingosinicella indica</name>
    <dbReference type="NCBI Taxonomy" id="941907"/>
    <lineage>
        <taxon>Bacteria</taxon>
        <taxon>Pseudomonadati</taxon>
        <taxon>Pseudomonadota</taxon>
        <taxon>Alphaproteobacteria</taxon>
        <taxon>Sphingomonadales</taxon>
        <taxon>Sphingomonadaceae</taxon>
        <taxon>Allosphingosinicella</taxon>
    </lineage>
</organism>
<feature type="domain" description="GST N-terminal" evidence="2">
    <location>
        <begin position="14"/>
        <end position="93"/>
    </location>
</feature>
<dbReference type="CDD" id="cd03046">
    <property type="entry name" value="GST_N_GTT1_like"/>
    <property type="match status" value="1"/>
</dbReference>
<dbReference type="Proteomes" id="UP000192934">
    <property type="component" value="Chromosome I"/>
</dbReference>
<comment type="similarity">
    <text evidence="1">Belongs to the GST superfamily.</text>
</comment>
<dbReference type="Gene3D" id="1.20.1050.10">
    <property type="match status" value="1"/>
</dbReference>
<dbReference type="InterPro" id="IPR040079">
    <property type="entry name" value="Glutathione_S-Trfase"/>
</dbReference>
<dbReference type="SUPFAM" id="SSF52833">
    <property type="entry name" value="Thioredoxin-like"/>
    <property type="match status" value="1"/>
</dbReference>
<dbReference type="Pfam" id="PF00043">
    <property type="entry name" value="GST_C"/>
    <property type="match status" value="1"/>
</dbReference>
<dbReference type="OrthoDB" id="9811242at2"/>
<accession>A0A1X7G0L3</accession>
<evidence type="ECO:0000313" key="5">
    <source>
        <dbReference type="Proteomes" id="UP000192934"/>
    </source>
</evidence>
<dbReference type="InterPro" id="IPR036249">
    <property type="entry name" value="Thioredoxin-like_sf"/>
</dbReference>
<protein>
    <submittedName>
        <fullName evidence="4">Glutathione S-transferase</fullName>
    </submittedName>
</protein>
<dbReference type="PROSITE" id="PS50405">
    <property type="entry name" value="GST_CTER"/>
    <property type="match status" value="1"/>
</dbReference>
<evidence type="ECO:0000259" key="3">
    <source>
        <dbReference type="PROSITE" id="PS50405"/>
    </source>
</evidence>
<keyword evidence="5" id="KW-1185">Reference proteome</keyword>
<feature type="domain" description="GST C-terminal" evidence="3">
    <location>
        <begin position="97"/>
        <end position="225"/>
    </location>
</feature>
<dbReference type="CDD" id="cd03207">
    <property type="entry name" value="GST_C_8"/>
    <property type="match status" value="1"/>
</dbReference>
<evidence type="ECO:0000256" key="1">
    <source>
        <dbReference type="RuleBase" id="RU003494"/>
    </source>
</evidence>
<dbReference type="Gene3D" id="3.40.30.10">
    <property type="entry name" value="Glutaredoxin"/>
    <property type="match status" value="1"/>
</dbReference>
<dbReference type="AlphaFoldDB" id="A0A1X7G0L3"/>
<dbReference type="STRING" id="941907.SAMN06295910_0800"/>
<proteinExistence type="inferred from homology"/>
<dbReference type="GO" id="GO:0016740">
    <property type="term" value="F:transferase activity"/>
    <property type="evidence" value="ECO:0007669"/>
    <property type="project" value="UniProtKB-KW"/>
</dbReference>
<dbReference type="InterPro" id="IPR004046">
    <property type="entry name" value="GST_C"/>
</dbReference>
<dbReference type="SFLD" id="SFLDS00019">
    <property type="entry name" value="Glutathione_Transferase_(cytos"/>
    <property type="match status" value="1"/>
</dbReference>
<dbReference type="SFLD" id="SFLDG00358">
    <property type="entry name" value="Main_(cytGST)"/>
    <property type="match status" value="1"/>
</dbReference>
<gene>
    <name evidence="4" type="ORF">SAMN06295910_0800</name>
</gene>